<dbReference type="GO" id="GO:0005634">
    <property type="term" value="C:nucleus"/>
    <property type="evidence" value="ECO:0007669"/>
    <property type="project" value="InterPro"/>
</dbReference>
<dbReference type="Pfam" id="PF04636">
    <property type="entry name" value="PA26"/>
    <property type="match status" value="1"/>
</dbReference>
<dbReference type="GO" id="GO:0016239">
    <property type="term" value="P:positive regulation of macroautophagy"/>
    <property type="evidence" value="ECO:0007669"/>
    <property type="project" value="TreeGrafter"/>
</dbReference>
<dbReference type="GO" id="GO:0005737">
    <property type="term" value="C:cytoplasm"/>
    <property type="evidence" value="ECO:0007669"/>
    <property type="project" value="UniProtKB-SubCell"/>
</dbReference>
<keyword evidence="3" id="KW-0963">Cytoplasm</keyword>
<name>A0A8C8DNA0_9TELE</name>
<dbReference type="Proteomes" id="UP000694383">
    <property type="component" value="Unplaced"/>
</dbReference>
<comment type="subcellular location">
    <subcellularLocation>
        <location evidence="1">Cytoplasm</location>
    </subcellularLocation>
</comment>
<dbReference type="GO" id="GO:0016684">
    <property type="term" value="F:oxidoreductase activity, acting on peroxide as acceptor"/>
    <property type="evidence" value="ECO:0007669"/>
    <property type="project" value="TreeGrafter"/>
</dbReference>
<dbReference type="PANTHER" id="PTHR12474">
    <property type="entry name" value="P53 REGULATED PA26 NUCLEAR PROTEIN SESTRIN"/>
    <property type="match status" value="1"/>
</dbReference>
<evidence type="ECO:0000256" key="2">
    <source>
        <dbReference type="ARBA" id="ARBA00008350"/>
    </source>
</evidence>
<dbReference type="InterPro" id="IPR006730">
    <property type="entry name" value="Sestrin"/>
</dbReference>
<dbReference type="GO" id="GO:1901031">
    <property type="term" value="P:regulation of response to reactive oxygen species"/>
    <property type="evidence" value="ECO:0007669"/>
    <property type="project" value="InterPro"/>
</dbReference>
<proteinExistence type="inferred from homology"/>
<comment type="similarity">
    <text evidence="2">Belongs to the sestrin family.</text>
</comment>
<evidence type="ECO:0000256" key="5">
    <source>
        <dbReference type="ARBA" id="ARBA00049242"/>
    </source>
</evidence>
<protein>
    <submittedName>
        <fullName evidence="6">Sestrin 1</fullName>
    </submittedName>
</protein>
<reference evidence="6" key="2">
    <citation type="submission" date="2025-09" db="UniProtKB">
        <authorList>
            <consortium name="Ensembl"/>
        </authorList>
    </citation>
    <scope>IDENTIFICATION</scope>
</reference>
<dbReference type="PANTHER" id="PTHR12474:SF3">
    <property type="entry name" value="SESTRIN-1"/>
    <property type="match status" value="1"/>
</dbReference>
<dbReference type="GeneTree" id="ENSGT00950000183168"/>
<dbReference type="GO" id="GO:0071233">
    <property type="term" value="P:cellular response to L-leucine"/>
    <property type="evidence" value="ECO:0007669"/>
    <property type="project" value="TreeGrafter"/>
</dbReference>
<dbReference type="AlphaFoldDB" id="A0A8C8DNA0"/>
<dbReference type="GO" id="GO:1904262">
    <property type="term" value="P:negative regulation of TORC1 signaling"/>
    <property type="evidence" value="ECO:0007669"/>
    <property type="project" value="TreeGrafter"/>
</dbReference>
<keyword evidence="4" id="KW-0560">Oxidoreductase</keyword>
<dbReference type="Gene3D" id="1.20.1290.10">
    <property type="entry name" value="AhpD-like"/>
    <property type="match status" value="1"/>
</dbReference>
<accession>A0A8C8DNA0</accession>
<evidence type="ECO:0000256" key="3">
    <source>
        <dbReference type="ARBA" id="ARBA00022490"/>
    </source>
</evidence>
<dbReference type="InterPro" id="IPR029032">
    <property type="entry name" value="AhpD-like"/>
</dbReference>
<dbReference type="GO" id="GO:1990253">
    <property type="term" value="P:cellular response to leucine starvation"/>
    <property type="evidence" value="ECO:0007669"/>
    <property type="project" value="TreeGrafter"/>
</dbReference>
<dbReference type="GO" id="GO:0070728">
    <property type="term" value="F:L-leucine binding"/>
    <property type="evidence" value="ECO:0007669"/>
    <property type="project" value="TreeGrafter"/>
</dbReference>
<keyword evidence="7" id="KW-1185">Reference proteome</keyword>
<evidence type="ECO:0000256" key="4">
    <source>
        <dbReference type="ARBA" id="ARBA00023002"/>
    </source>
</evidence>
<evidence type="ECO:0000313" key="6">
    <source>
        <dbReference type="Ensembl" id="ENSOSIP00000018151.1"/>
    </source>
</evidence>
<dbReference type="Ensembl" id="ENSOSIT00000019173.1">
    <property type="protein sequence ID" value="ENSOSIP00000018151.1"/>
    <property type="gene ID" value="ENSOSIG00000009546.1"/>
</dbReference>
<dbReference type="SUPFAM" id="SSF69118">
    <property type="entry name" value="AhpD-like"/>
    <property type="match status" value="1"/>
</dbReference>
<evidence type="ECO:0000313" key="7">
    <source>
        <dbReference type="Proteomes" id="UP000694383"/>
    </source>
</evidence>
<organism evidence="6 7">
    <name type="scientific">Oryzias sinensis</name>
    <name type="common">Chinese medaka</name>
    <dbReference type="NCBI Taxonomy" id="183150"/>
    <lineage>
        <taxon>Eukaryota</taxon>
        <taxon>Metazoa</taxon>
        <taxon>Chordata</taxon>
        <taxon>Craniata</taxon>
        <taxon>Vertebrata</taxon>
        <taxon>Euteleostomi</taxon>
        <taxon>Actinopterygii</taxon>
        <taxon>Neopterygii</taxon>
        <taxon>Teleostei</taxon>
        <taxon>Neoteleostei</taxon>
        <taxon>Acanthomorphata</taxon>
        <taxon>Ovalentaria</taxon>
        <taxon>Atherinomorphae</taxon>
        <taxon>Beloniformes</taxon>
        <taxon>Adrianichthyidae</taxon>
        <taxon>Oryziinae</taxon>
        <taxon>Oryzias</taxon>
    </lineage>
</organism>
<sequence>RGMRHAVASAQNVENTSIAVTDLFKICNHCERLRKKDLGVRIPRPLGNGPSRFIPEKEILQVSKVDSRTQSIFEDAFAALGRLDNISLVMGFHPQYLESFLRTQHYLLQMDGPLPLHYRHYIGIMAAARHQCSYLVNLHVNDFLQVGGDAKWLNGLGEAPQKLQQLGELNKILAHRPWLITKEHMEALLKAEEHSWSLAELIHAVVLLTHYHSLASFTFGCGITPEIHCDGGHTFRPPSLSQYCVCDIANGNGHANLHDDQLGDQDMCGEVEVLMERMKQLQECRDDEEASQEEMATRFEREKTESMLVVTSEDEECVPSRDISRHFEDPSYGYKDFSRRGEHVPTFRAQDYSWEDHGYSLVNRLYPDVGQMLDEKFQMAYNLTYNTMATHKDVDTSMLRRAIWNYIHCMFGIRYDDYDYGEINQLLDRSFKIYIKTMVCSPEKTTKRMYESFWRQFQHSEKVHVNLLLMEARMQAELLYALRAITRYMT</sequence>
<comment type="catalytic activity">
    <reaction evidence="5">
        <text>a hydroperoxide + L-cysteinyl-[protein] = S-hydroxy-L-cysteinyl-[protein] + an alcohol</text>
        <dbReference type="Rhea" id="RHEA:67124"/>
        <dbReference type="Rhea" id="RHEA-COMP:10131"/>
        <dbReference type="Rhea" id="RHEA-COMP:17193"/>
        <dbReference type="ChEBI" id="CHEBI:29950"/>
        <dbReference type="ChEBI" id="CHEBI:30879"/>
        <dbReference type="ChEBI" id="CHEBI:35924"/>
        <dbReference type="ChEBI" id="CHEBI:61973"/>
    </reaction>
    <physiologicalReaction direction="left-to-right" evidence="5">
        <dbReference type="Rhea" id="RHEA:67125"/>
    </physiologicalReaction>
</comment>
<reference evidence="6" key="1">
    <citation type="submission" date="2025-08" db="UniProtKB">
        <authorList>
            <consortium name="Ensembl"/>
        </authorList>
    </citation>
    <scope>IDENTIFICATION</scope>
</reference>
<dbReference type="FunFam" id="1.20.1290.10:FF:000001">
    <property type="entry name" value="Sestrin 1"/>
    <property type="match status" value="1"/>
</dbReference>
<evidence type="ECO:0000256" key="1">
    <source>
        <dbReference type="ARBA" id="ARBA00004496"/>
    </source>
</evidence>